<name>A0A9N9GRW2_FUNMO</name>
<protein>
    <submittedName>
        <fullName evidence="2">15736_t:CDS:1</fullName>
    </submittedName>
</protein>
<evidence type="ECO:0000313" key="3">
    <source>
        <dbReference type="Proteomes" id="UP000789375"/>
    </source>
</evidence>
<gene>
    <name evidence="2" type="ORF">FMOSSE_LOCUS10398</name>
</gene>
<evidence type="ECO:0000256" key="1">
    <source>
        <dbReference type="SAM" id="MobiDB-lite"/>
    </source>
</evidence>
<accession>A0A9N9GRW2</accession>
<evidence type="ECO:0000313" key="2">
    <source>
        <dbReference type="EMBL" id="CAG8629254.1"/>
    </source>
</evidence>
<sequence length="626" mass="72047">LLEIYFGTIAVLVFKIPGTNKDSLKKDKSQSQYVSELTTIKLSYSEKDEQYKTVTKALENVKVSWFFFMGIGVDHMVKCEHPFVAQWLGLARFQHADVNEKASEEVTNFWEDQNLDQNLSRLHKRRKLVEVEGIVDFLQTGNKRLSDTSRFVHKSQLELLKRNEGNLSRKTSGLASNIDVDSNSAIADVENNPFFVPKYGKNLDKADEDEINQHKQDERSPSCSNCNTEINISGLIRFCPYCGGDIVLSENVSVFEELDYESDGENDTDDRDKEDKTPQNSKLRLRTGKIVEDVLFKFAKDMDYEHHAHSYIVDYDDENVKSLFTDIEWEELTKDRIGVPDVPSEIVKEMAKYGKKTLKELRTIVMTSYLKDDETYDISKHYDKEWIQTAMRALCNLYENMDSPLIRSQYEDWYTVSLFGSCIDFCIRDAQLGTDIKRTDAPSIDGIIYSIDKQFEVGAIEAARSFLGISDRKYLLEAFKMPKTLRDMYTDLLIAANYEQQKADKIQVVGVLHLGLWIQFVKLWRAGGSICIFRKDPRSFNVDSRFSKEGVKSFLKLLIAIYQYKLSIKDNLQVLNILNSNDNESDDDLENQLVEASRSSTPPPASTVEFFTDNVKTPRKLRKKSR</sequence>
<feature type="non-terminal residue" evidence="2">
    <location>
        <position position="1"/>
    </location>
</feature>
<dbReference type="EMBL" id="CAJVPP010003436">
    <property type="protein sequence ID" value="CAG8629254.1"/>
    <property type="molecule type" value="Genomic_DNA"/>
</dbReference>
<dbReference type="AlphaFoldDB" id="A0A9N9GRW2"/>
<keyword evidence="3" id="KW-1185">Reference proteome</keyword>
<comment type="caution">
    <text evidence="2">The sequence shown here is derived from an EMBL/GenBank/DDBJ whole genome shotgun (WGS) entry which is preliminary data.</text>
</comment>
<feature type="region of interest" description="Disordered" evidence="1">
    <location>
        <begin position="260"/>
        <end position="283"/>
    </location>
</feature>
<proteinExistence type="predicted"/>
<organism evidence="2 3">
    <name type="scientific">Funneliformis mosseae</name>
    <name type="common">Endomycorrhizal fungus</name>
    <name type="synonym">Glomus mosseae</name>
    <dbReference type="NCBI Taxonomy" id="27381"/>
    <lineage>
        <taxon>Eukaryota</taxon>
        <taxon>Fungi</taxon>
        <taxon>Fungi incertae sedis</taxon>
        <taxon>Mucoromycota</taxon>
        <taxon>Glomeromycotina</taxon>
        <taxon>Glomeromycetes</taxon>
        <taxon>Glomerales</taxon>
        <taxon>Glomeraceae</taxon>
        <taxon>Funneliformis</taxon>
    </lineage>
</organism>
<reference evidence="2" key="1">
    <citation type="submission" date="2021-06" db="EMBL/GenBank/DDBJ databases">
        <authorList>
            <person name="Kallberg Y."/>
            <person name="Tangrot J."/>
            <person name="Rosling A."/>
        </authorList>
    </citation>
    <scope>NUCLEOTIDE SEQUENCE</scope>
    <source>
        <strain evidence="2">87-6 pot B 2015</strain>
    </source>
</reference>
<dbReference type="Proteomes" id="UP000789375">
    <property type="component" value="Unassembled WGS sequence"/>
</dbReference>
<feature type="region of interest" description="Disordered" evidence="1">
    <location>
        <begin position="584"/>
        <end position="609"/>
    </location>
</feature>
<feature type="compositionally biased region" description="Acidic residues" evidence="1">
    <location>
        <begin position="260"/>
        <end position="269"/>
    </location>
</feature>